<feature type="transmembrane region" description="Helical" evidence="1">
    <location>
        <begin position="83"/>
        <end position="107"/>
    </location>
</feature>
<keyword evidence="3" id="KW-1185">Reference proteome</keyword>
<evidence type="ECO:0008006" key="4">
    <source>
        <dbReference type="Google" id="ProtNLM"/>
    </source>
</evidence>
<evidence type="ECO:0000313" key="3">
    <source>
        <dbReference type="Proteomes" id="UP000011592"/>
    </source>
</evidence>
<feature type="transmembrane region" description="Helical" evidence="1">
    <location>
        <begin position="12"/>
        <end position="29"/>
    </location>
</feature>
<dbReference type="PATRIC" id="fig|1230459.4.peg.3224"/>
<keyword evidence="1" id="KW-1133">Transmembrane helix</keyword>
<feature type="transmembrane region" description="Helical" evidence="1">
    <location>
        <begin position="119"/>
        <end position="138"/>
    </location>
</feature>
<keyword evidence="1" id="KW-0472">Membrane</keyword>
<proteinExistence type="predicted"/>
<comment type="caution">
    <text evidence="2">The sequence shown here is derived from an EMBL/GenBank/DDBJ whole genome shotgun (WGS) entry which is preliminary data.</text>
</comment>
<dbReference type="RefSeq" id="WP_008457706.1">
    <property type="nucleotide sequence ID" value="NZ_AOIJ01000062.1"/>
</dbReference>
<gene>
    <name evidence="2" type="ORF">C486_16183</name>
</gene>
<dbReference type="Proteomes" id="UP000011592">
    <property type="component" value="Unassembled WGS sequence"/>
</dbReference>
<evidence type="ECO:0000256" key="1">
    <source>
        <dbReference type="SAM" id="Phobius"/>
    </source>
</evidence>
<protein>
    <recommendedName>
        <fullName evidence="4">Ferric oxidoreductase domain-containing protein</fullName>
    </recommendedName>
</protein>
<dbReference type="EMBL" id="AOIJ01000062">
    <property type="protein sequence ID" value="ELY77329.1"/>
    <property type="molecule type" value="Genomic_DNA"/>
</dbReference>
<feature type="transmembrane region" description="Helical" evidence="1">
    <location>
        <begin position="50"/>
        <end position="71"/>
    </location>
</feature>
<keyword evidence="1" id="KW-0812">Transmembrane</keyword>
<reference evidence="2 3" key="1">
    <citation type="journal article" date="2014" name="PLoS Genet.">
        <title>Phylogenetically driven sequencing of extremely halophilic archaea reveals strategies for static and dynamic osmo-response.</title>
        <authorList>
            <person name="Becker E.A."/>
            <person name="Seitzer P.M."/>
            <person name="Tritt A."/>
            <person name="Larsen D."/>
            <person name="Krusor M."/>
            <person name="Yao A.I."/>
            <person name="Wu D."/>
            <person name="Madern D."/>
            <person name="Eisen J.A."/>
            <person name="Darling A.E."/>
            <person name="Facciotti M.T."/>
        </authorList>
    </citation>
    <scope>NUCLEOTIDE SEQUENCE [LARGE SCALE GENOMIC DNA]</scope>
    <source>
        <strain evidence="2 3">JCM 14663</strain>
    </source>
</reference>
<accession>L9YT66</accession>
<sequence length="182" mass="19574">MEVIWYLDRGAALVAYPALYLAVLTGILYTARSFGPLYRLSRRVHIEVSVFAMLMTLLHGVLGVLDTWFIVSGSAPQPAYSTTYLLAGVVVGVGALQVLVVAVRGFLDAQRFDRPWGPRVVHAFAYGGFVFATIHAVVIGTDVAGLIRPVFGPAIAFLGYVLLLRLLVASGQLSTPATTKHS</sequence>
<evidence type="ECO:0000313" key="2">
    <source>
        <dbReference type="EMBL" id="ELY77329.1"/>
    </source>
</evidence>
<feature type="transmembrane region" description="Helical" evidence="1">
    <location>
        <begin position="150"/>
        <end position="168"/>
    </location>
</feature>
<dbReference type="AlphaFoldDB" id="L9YT66"/>
<organism evidence="2 3">
    <name type="scientific">Natrinema gari JCM 14663</name>
    <dbReference type="NCBI Taxonomy" id="1230459"/>
    <lineage>
        <taxon>Archaea</taxon>
        <taxon>Methanobacteriati</taxon>
        <taxon>Methanobacteriota</taxon>
        <taxon>Stenosarchaea group</taxon>
        <taxon>Halobacteria</taxon>
        <taxon>Halobacteriales</taxon>
        <taxon>Natrialbaceae</taxon>
        <taxon>Natrinema</taxon>
    </lineage>
</organism>
<name>L9YT66_9EURY</name>